<dbReference type="AlphaFoldDB" id="A0A2H0BE03"/>
<dbReference type="Proteomes" id="UP000229794">
    <property type="component" value="Unassembled WGS sequence"/>
</dbReference>
<name>A0A2H0BE03_9BACT</name>
<sequence length="76" mass="8946">MPIELRKDTRRVLDKTIVFTFSPTLSFGTTKIVKSFLNALSDQTSYFNDKIFRVIFYAQVSHILRLWSQNDNIIFV</sequence>
<reference evidence="1 2" key="1">
    <citation type="submission" date="2017-09" db="EMBL/GenBank/DDBJ databases">
        <title>Depth-based differentiation of microbial function through sediment-hosted aquifers and enrichment of novel symbionts in the deep terrestrial subsurface.</title>
        <authorList>
            <person name="Probst A.J."/>
            <person name="Ladd B."/>
            <person name="Jarett J.K."/>
            <person name="Geller-Mcgrath D.E."/>
            <person name="Sieber C.M."/>
            <person name="Emerson J.B."/>
            <person name="Anantharaman K."/>
            <person name="Thomas B.C."/>
            <person name="Malmstrom R."/>
            <person name="Stieglmeier M."/>
            <person name="Klingl A."/>
            <person name="Woyke T."/>
            <person name="Ryan C.M."/>
            <person name="Banfield J.F."/>
        </authorList>
    </citation>
    <scope>NUCLEOTIDE SEQUENCE [LARGE SCALE GENOMIC DNA]</scope>
    <source>
        <strain evidence="1">CG22_combo_CG10-13_8_21_14_all_42_17</strain>
    </source>
</reference>
<evidence type="ECO:0000313" key="2">
    <source>
        <dbReference type="Proteomes" id="UP000229794"/>
    </source>
</evidence>
<organism evidence="1 2">
    <name type="scientific">Candidatus Zambryskibacteria bacterium CG22_combo_CG10-13_8_21_14_all_42_17</name>
    <dbReference type="NCBI Taxonomy" id="1975118"/>
    <lineage>
        <taxon>Bacteria</taxon>
        <taxon>Candidatus Zambryskiibacteriota</taxon>
    </lineage>
</organism>
<accession>A0A2H0BE03</accession>
<dbReference type="EMBL" id="PCST01000007">
    <property type="protein sequence ID" value="PIP55913.1"/>
    <property type="molecule type" value="Genomic_DNA"/>
</dbReference>
<comment type="caution">
    <text evidence="1">The sequence shown here is derived from an EMBL/GenBank/DDBJ whole genome shotgun (WGS) entry which is preliminary data.</text>
</comment>
<gene>
    <name evidence="1" type="ORF">COX06_00390</name>
</gene>
<protein>
    <submittedName>
        <fullName evidence="1">Uncharacterized protein</fullName>
    </submittedName>
</protein>
<evidence type="ECO:0000313" key="1">
    <source>
        <dbReference type="EMBL" id="PIP55913.1"/>
    </source>
</evidence>
<proteinExistence type="predicted"/>